<keyword evidence="2" id="KW-1185">Reference proteome</keyword>
<organism evidence="1 2">
    <name type="scientific">Pseudonocardia xishanensis</name>
    <dbReference type="NCBI Taxonomy" id="630995"/>
    <lineage>
        <taxon>Bacteria</taxon>
        <taxon>Bacillati</taxon>
        <taxon>Actinomycetota</taxon>
        <taxon>Actinomycetes</taxon>
        <taxon>Pseudonocardiales</taxon>
        <taxon>Pseudonocardiaceae</taxon>
        <taxon>Pseudonocardia</taxon>
    </lineage>
</organism>
<evidence type="ECO:0000313" key="2">
    <source>
        <dbReference type="Proteomes" id="UP001501598"/>
    </source>
</evidence>
<gene>
    <name evidence="1" type="ORF">GCM10023175_53560</name>
</gene>
<evidence type="ECO:0000313" key="1">
    <source>
        <dbReference type="EMBL" id="GAA4554791.1"/>
    </source>
</evidence>
<dbReference type="EMBL" id="BAABGT010000086">
    <property type="protein sequence ID" value="GAA4554791.1"/>
    <property type="molecule type" value="Genomic_DNA"/>
</dbReference>
<reference evidence="2" key="1">
    <citation type="journal article" date="2019" name="Int. J. Syst. Evol. Microbiol.">
        <title>The Global Catalogue of Microorganisms (GCM) 10K type strain sequencing project: providing services to taxonomists for standard genome sequencing and annotation.</title>
        <authorList>
            <consortium name="The Broad Institute Genomics Platform"/>
            <consortium name="The Broad Institute Genome Sequencing Center for Infectious Disease"/>
            <person name="Wu L."/>
            <person name="Ma J."/>
        </authorList>
    </citation>
    <scope>NUCLEOTIDE SEQUENCE [LARGE SCALE GENOMIC DNA]</scope>
    <source>
        <strain evidence="2">JCM 17906</strain>
    </source>
</reference>
<sequence length="238" mass="26510">MAIPPSVSAEQADAAIERIVERRRRIDDPNAWRLSDAPMEVLDYLRKYSQGVPAWVREADVLDGLELRLFLWWSGETIELWLLEQAERLGVPPRLVGQRLGIRSRQGVHDRRRASQEKVARLRGQPAVVSTGASGPDQRQRGVELEWIARHQAQIRSAAAVGVAHIHLADEEAADWLAEVGRDLREGASTPGALQLVRFALAALSSSPEVRTLQDSHPLQEALARWSELFSTYPGGAR</sequence>
<name>A0ABP8S0K1_9PSEU</name>
<accession>A0ABP8S0K1</accession>
<proteinExistence type="predicted"/>
<comment type="caution">
    <text evidence="1">The sequence shown here is derived from an EMBL/GenBank/DDBJ whole genome shotgun (WGS) entry which is preliminary data.</text>
</comment>
<protein>
    <submittedName>
        <fullName evidence="1">Uncharacterized protein</fullName>
    </submittedName>
</protein>
<dbReference type="Proteomes" id="UP001501598">
    <property type="component" value="Unassembled WGS sequence"/>
</dbReference>